<proteinExistence type="predicted"/>
<feature type="region of interest" description="Disordered" evidence="1">
    <location>
        <begin position="1"/>
        <end position="50"/>
    </location>
</feature>
<dbReference type="Proteomes" id="UP000000763">
    <property type="component" value="Chromosome 7"/>
</dbReference>
<reference evidence="3" key="1">
    <citation type="journal article" date="2005" name="Nature">
        <title>The map-based sequence of the rice genome.</title>
        <authorList>
            <consortium name="International rice genome sequencing project (IRGSP)"/>
            <person name="Matsumoto T."/>
            <person name="Wu J."/>
            <person name="Kanamori H."/>
            <person name="Katayose Y."/>
            <person name="Fujisawa M."/>
            <person name="Namiki N."/>
            <person name="Mizuno H."/>
            <person name="Yamamoto K."/>
            <person name="Antonio B.A."/>
            <person name="Baba T."/>
            <person name="Sakata K."/>
            <person name="Nagamura Y."/>
            <person name="Aoki H."/>
            <person name="Arikawa K."/>
            <person name="Arita K."/>
            <person name="Bito T."/>
            <person name="Chiden Y."/>
            <person name="Fujitsuka N."/>
            <person name="Fukunaka R."/>
            <person name="Hamada M."/>
            <person name="Harada C."/>
            <person name="Hayashi A."/>
            <person name="Hijishita S."/>
            <person name="Honda M."/>
            <person name="Hosokawa S."/>
            <person name="Ichikawa Y."/>
            <person name="Idonuma A."/>
            <person name="Iijima M."/>
            <person name="Ikeda M."/>
            <person name="Ikeno M."/>
            <person name="Ito K."/>
            <person name="Ito S."/>
            <person name="Ito T."/>
            <person name="Ito Y."/>
            <person name="Ito Y."/>
            <person name="Iwabuchi A."/>
            <person name="Kamiya K."/>
            <person name="Karasawa W."/>
            <person name="Kurita K."/>
            <person name="Katagiri S."/>
            <person name="Kikuta A."/>
            <person name="Kobayashi H."/>
            <person name="Kobayashi N."/>
            <person name="Machita K."/>
            <person name="Maehara T."/>
            <person name="Masukawa M."/>
            <person name="Mizubayashi T."/>
            <person name="Mukai Y."/>
            <person name="Nagasaki H."/>
            <person name="Nagata Y."/>
            <person name="Naito S."/>
            <person name="Nakashima M."/>
            <person name="Nakama Y."/>
            <person name="Nakamichi Y."/>
            <person name="Nakamura M."/>
            <person name="Meguro A."/>
            <person name="Negishi M."/>
            <person name="Ohta I."/>
            <person name="Ohta T."/>
            <person name="Okamoto M."/>
            <person name="Ono N."/>
            <person name="Saji S."/>
            <person name="Sakaguchi M."/>
            <person name="Sakai K."/>
            <person name="Shibata M."/>
            <person name="Shimokawa T."/>
            <person name="Song J."/>
            <person name="Takazaki Y."/>
            <person name="Terasawa K."/>
            <person name="Tsugane M."/>
            <person name="Tsuji K."/>
            <person name="Ueda S."/>
            <person name="Waki K."/>
            <person name="Yamagata H."/>
            <person name="Yamamoto M."/>
            <person name="Yamamoto S."/>
            <person name="Yamane H."/>
            <person name="Yoshiki S."/>
            <person name="Yoshihara R."/>
            <person name="Yukawa K."/>
            <person name="Zhong H."/>
            <person name="Yano M."/>
            <person name="Yuan Q."/>
            <person name="Ouyang S."/>
            <person name="Liu J."/>
            <person name="Jones K.M."/>
            <person name="Gansberger K."/>
            <person name="Moffat K."/>
            <person name="Hill J."/>
            <person name="Bera J."/>
            <person name="Fadrosh D."/>
            <person name="Jin S."/>
            <person name="Johri S."/>
            <person name="Kim M."/>
            <person name="Overton L."/>
            <person name="Reardon M."/>
            <person name="Tsitrin T."/>
            <person name="Vuong H."/>
            <person name="Weaver B."/>
            <person name="Ciecko A."/>
            <person name="Tallon L."/>
            <person name="Jackson J."/>
            <person name="Pai G."/>
            <person name="Aken S.V."/>
            <person name="Utterback T."/>
            <person name="Reidmuller S."/>
            <person name="Feldblyum T."/>
            <person name="Hsiao J."/>
            <person name="Zismann V."/>
            <person name="Iobst S."/>
            <person name="de Vazeille A.R."/>
            <person name="Buell C.R."/>
            <person name="Ying K."/>
            <person name="Li Y."/>
            <person name="Lu T."/>
            <person name="Huang Y."/>
            <person name="Zhao Q."/>
            <person name="Feng Q."/>
            <person name="Zhang L."/>
            <person name="Zhu J."/>
            <person name="Weng Q."/>
            <person name="Mu J."/>
            <person name="Lu Y."/>
            <person name="Fan D."/>
            <person name="Liu Y."/>
            <person name="Guan J."/>
            <person name="Zhang Y."/>
            <person name="Yu S."/>
            <person name="Liu X."/>
            <person name="Zhang Y."/>
            <person name="Hong G."/>
            <person name="Han B."/>
            <person name="Choisne N."/>
            <person name="Demange N."/>
            <person name="Orjeda G."/>
            <person name="Samain S."/>
            <person name="Cattolico L."/>
            <person name="Pelletier E."/>
            <person name="Couloux A."/>
            <person name="Segurens B."/>
            <person name="Wincker P."/>
            <person name="D'Hont A."/>
            <person name="Scarpelli C."/>
            <person name="Weissenbach J."/>
            <person name="Salanoubat M."/>
            <person name="Quetier F."/>
            <person name="Yu Y."/>
            <person name="Kim H.R."/>
            <person name="Rambo T."/>
            <person name="Currie J."/>
            <person name="Collura K."/>
            <person name="Luo M."/>
            <person name="Yang T."/>
            <person name="Ammiraju J.S.S."/>
            <person name="Engler F."/>
            <person name="Soderlund C."/>
            <person name="Wing R.A."/>
            <person name="Palmer L.E."/>
            <person name="de la Bastide M."/>
            <person name="Spiegel L."/>
            <person name="Nascimento L."/>
            <person name="Zutavern T."/>
            <person name="O'Shaughnessy A."/>
            <person name="Dike S."/>
            <person name="Dedhia N."/>
            <person name="Preston R."/>
            <person name="Balija V."/>
            <person name="McCombie W.R."/>
            <person name="Chow T."/>
            <person name="Chen H."/>
            <person name="Chung M."/>
            <person name="Chen C."/>
            <person name="Shaw J."/>
            <person name="Wu H."/>
            <person name="Hsiao K."/>
            <person name="Chao Y."/>
            <person name="Chu M."/>
            <person name="Cheng C."/>
            <person name="Hour A."/>
            <person name="Lee P."/>
            <person name="Lin S."/>
            <person name="Lin Y."/>
            <person name="Liou J."/>
            <person name="Liu S."/>
            <person name="Hsing Y."/>
            <person name="Raghuvanshi S."/>
            <person name="Mohanty A."/>
            <person name="Bharti A.K."/>
            <person name="Gaur A."/>
            <person name="Gupta V."/>
            <person name="Kumar D."/>
            <person name="Ravi V."/>
            <person name="Vij S."/>
            <person name="Kapur A."/>
            <person name="Khurana P."/>
            <person name="Khurana P."/>
            <person name="Khurana J.P."/>
            <person name="Tyagi A.K."/>
            <person name="Gaikwad K."/>
            <person name="Singh A."/>
            <person name="Dalal V."/>
            <person name="Srivastava S."/>
            <person name="Dixit A."/>
            <person name="Pal A.K."/>
            <person name="Ghazi I.A."/>
            <person name="Yadav M."/>
            <person name="Pandit A."/>
            <person name="Bhargava A."/>
            <person name="Sureshbabu K."/>
            <person name="Batra K."/>
            <person name="Sharma T.R."/>
            <person name="Mohapatra T."/>
            <person name="Singh N.K."/>
            <person name="Messing J."/>
            <person name="Nelson A.B."/>
            <person name="Fuks G."/>
            <person name="Kavchok S."/>
            <person name="Keizer G."/>
            <person name="Linton E."/>
            <person name="Llaca V."/>
            <person name="Song R."/>
            <person name="Tanyolac B."/>
            <person name="Young S."/>
            <person name="Ho-Il K."/>
            <person name="Hahn J.H."/>
            <person name="Sangsakoo G."/>
            <person name="Vanavichit A."/>
            <person name="de Mattos Luiz.A.T."/>
            <person name="Zimmer P.D."/>
            <person name="Malone G."/>
            <person name="Dellagostin O."/>
            <person name="de Oliveira A.C."/>
            <person name="Bevan M."/>
            <person name="Bancroft I."/>
            <person name="Minx P."/>
            <person name="Cordum H."/>
            <person name="Wilson R."/>
            <person name="Cheng Z."/>
            <person name="Jin W."/>
            <person name="Jiang J."/>
            <person name="Leong S.A."/>
            <person name="Iwama H."/>
            <person name="Gojobori T."/>
            <person name="Itoh T."/>
            <person name="Niimura Y."/>
            <person name="Fujii Y."/>
            <person name="Habara T."/>
            <person name="Sakai H."/>
            <person name="Sato Y."/>
            <person name="Wilson G."/>
            <person name="Kumar K."/>
            <person name="McCouch S."/>
            <person name="Juretic N."/>
            <person name="Hoen D."/>
            <person name="Wright S."/>
            <person name="Bruskiewich R."/>
            <person name="Bureau T."/>
            <person name="Miyao A."/>
            <person name="Hirochika H."/>
            <person name="Nishikawa T."/>
            <person name="Kadowaki K."/>
            <person name="Sugiura M."/>
            <person name="Burr B."/>
            <person name="Sasaki T."/>
        </authorList>
    </citation>
    <scope>NUCLEOTIDE SEQUENCE [LARGE SCALE GENOMIC DNA]</scope>
    <source>
        <strain evidence="3">cv. Nipponbare</strain>
    </source>
</reference>
<feature type="compositionally biased region" description="Basic and acidic residues" evidence="1">
    <location>
        <begin position="1"/>
        <end position="20"/>
    </location>
</feature>
<name>Q7XB70_ORYSJ</name>
<protein>
    <submittedName>
        <fullName evidence="2">Uncharacterized protein</fullName>
    </submittedName>
</protein>
<organism evidence="2 3">
    <name type="scientific">Oryza sativa subsp. japonica</name>
    <name type="common">Rice</name>
    <dbReference type="NCBI Taxonomy" id="39947"/>
    <lineage>
        <taxon>Eukaryota</taxon>
        <taxon>Viridiplantae</taxon>
        <taxon>Streptophyta</taxon>
        <taxon>Embryophyta</taxon>
        <taxon>Tracheophyta</taxon>
        <taxon>Spermatophyta</taxon>
        <taxon>Magnoliopsida</taxon>
        <taxon>Liliopsida</taxon>
        <taxon>Poales</taxon>
        <taxon>Poaceae</taxon>
        <taxon>BOP clade</taxon>
        <taxon>Oryzoideae</taxon>
        <taxon>Oryzeae</taxon>
        <taxon>Oryzinae</taxon>
        <taxon>Oryza</taxon>
        <taxon>Oryza sativa</taxon>
    </lineage>
</organism>
<evidence type="ECO:0000313" key="3">
    <source>
        <dbReference type="Proteomes" id="UP000000763"/>
    </source>
</evidence>
<reference evidence="3" key="2">
    <citation type="journal article" date="2008" name="Nucleic Acids Res.">
        <title>The rice annotation project database (RAP-DB): 2008 update.</title>
        <authorList>
            <consortium name="The rice annotation project (RAP)"/>
        </authorList>
    </citation>
    <scope>GENOME REANNOTATION</scope>
    <source>
        <strain evidence="3">cv. Nipponbare</strain>
    </source>
</reference>
<evidence type="ECO:0000313" key="2">
    <source>
        <dbReference type="EMBL" id="BAC79789.1"/>
    </source>
</evidence>
<gene>
    <name evidence="2" type="primary">P0431A02.18</name>
</gene>
<feature type="compositionally biased region" description="Polar residues" evidence="1">
    <location>
        <begin position="21"/>
        <end position="37"/>
    </location>
</feature>
<dbReference type="EMBL" id="AP004273">
    <property type="protein sequence ID" value="BAC79789.1"/>
    <property type="molecule type" value="Genomic_DNA"/>
</dbReference>
<sequence length="50" mass="5537">MNKKGEYPCANKKIETRKESSNPLKSSQKGLSLSVTRVTRKESSNPVWGG</sequence>
<accession>Q7XB70</accession>
<evidence type="ECO:0000256" key="1">
    <source>
        <dbReference type="SAM" id="MobiDB-lite"/>
    </source>
</evidence>
<dbReference type="AlphaFoldDB" id="Q7XB70"/>